<dbReference type="RefSeq" id="WP_272858517.1">
    <property type="nucleotide sequence ID" value="NZ_CP067134.1"/>
</dbReference>
<evidence type="ECO:0000259" key="5">
    <source>
        <dbReference type="Pfam" id="PF02775"/>
    </source>
</evidence>
<dbReference type="GO" id="GO:0050695">
    <property type="term" value="F:benzoylformate decarboxylase activity"/>
    <property type="evidence" value="ECO:0007669"/>
    <property type="project" value="UniProtKB-EC"/>
</dbReference>
<protein>
    <submittedName>
        <fullName evidence="7">Benzoylformate decarboxylase</fullName>
        <ecNumber evidence="7">4.1.1.7</ecNumber>
    </submittedName>
</protein>
<comment type="similarity">
    <text evidence="1 3">Belongs to the TPP enzyme family.</text>
</comment>
<evidence type="ECO:0000313" key="8">
    <source>
        <dbReference type="Proteomes" id="UP001218412"/>
    </source>
</evidence>
<accession>A0ABY7SW84</accession>
<dbReference type="CDD" id="cd02002">
    <property type="entry name" value="TPP_BFDC"/>
    <property type="match status" value="1"/>
</dbReference>
<dbReference type="NCBIfam" id="NF005485">
    <property type="entry name" value="PRK07092.1"/>
    <property type="match status" value="1"/>
</dbReference>
<dbReference type="InterPro" id="IPR045229">
    <property type="entry name" value="TPP_enz"/>
</dbReference>
<keyword evidence="7" id="KW-0456">Lyase</keyword>
<organism evidence="7 8">
    <name type="scientific">Paracoccus stylophorae</name>
    <dbReference type="NCBI Taxonomy" id="659350"/>
    <lineage>
        <taxon>Bacteria</taxon>
        <taxon>Pseudomonadati</taxon>
        <taxon>Pseudomonadota</taxon>
        <taxon>Alphaproteobacteria</taxon>
        <taxon>Rhodobacterales</taxon>
        <taxon>Paracoccaceae</taxon>
        <taxon>Paracoccus</taxon>
    </lineage>
</organism>
<dbReference type="Pfam" id="PF02775">
    <property type="entry name" value="TPP_enzyme_C"/>
    <property type="match status" value="1"/>
</dbReference>
<dbReference type="SUPFAM" id="SSF52518">
    <property type="entry name" value="Thiamin diphosphate-binding fold (THDP-binding)"/>
    <property type="match status" value="2"/>
</dbReference>
<name>A0ABY7SW84_9RHOB</name>
<evidence type="ECO:0000256" key="1">
    <source>
        <dbReference type="ARBA" id="ARBA00007812"/>
    </source>
</evidence>
<evidence type="ECO:0000313" key="7">
    <source>
        <dbReference type="EMBL" id="WCR10461.1"/>
    </source>
</evidence>
<sequence length="537" mass="56918">MSTKTEAPKTRGTVQEMTNQVLRDCGMTTMFGNPGSTELNFLTDFPEDFRYVLGLQEAAAIAMADGYAQATRNAAFVNLHSAAGVGNALGNLFTAYKNHTPLVVTAGQQARDILLYQPYLGADRATEFPRPYVKWSIEPARPQDVPLAIAQAYEIAMQHPRGPVFVSVPSEDWAETADMPTPARTRHDTVPGPDALADMAAALKAAKNPALVVGSGIDRDGAFDAAVDLAERMGATVFEAPVSSRANFPEDHPRFAGFLPAMPEGLSKLLEPHDVVAVIGAPVFTFHIFGRAPIFDSDTAFWQITDDPDEAAHSQVATSLLGSIGASIKALAGLLGERKANPATPLRAKPDKAKGRDPMGIDFAIQTIDATRPDGALIVEEAPSHRPAIQRDLPITQGGGFFTMASGGLGWGLPAAVGVSLANRDRRTICIVGDGSSMYSIQAIWTAVQHDLPVTFAVLNNQGYGALRGFAALMQSRSIPGMDVPGIDYVQLAASMRCPGTRVTAHGDLAQALRDAHGAAGPQLVEIAIDPATGKIY</sequence>
<evidence type="ECO:0000256" key="3">
    <source>
        <dbReference type="RuleBase" id="RU362132"/>
    </source>
</evidence>
<dbReference type="PANTHER" id="PTHR18968">
    <property type="entry name" value="THIAMINE PYROPHOSPHATE ENZYMES"/>
    <property type="match status" value="1"/>
</dbReference>
<dbReference type="SUPFAM" id="SSF52467">
    <property type="entry name" value="DHS-like NAD/FAD-binding domain"/>
    <property type="match status" value="1"/>
</dbReference>
<dbReference type="Pfam" id="PF02776">
    <property type="entry name" value="TPP_enzyme_N"/>
    <property type="match status" value="1"/>
</dbReference>
<feature type="domain" description="Thiamine pyrophosphate enzyme TPP-binding" evidence="5">
    <location>
        <begin position="395"/>
        <end position="527"/>
    </location>
</feature>
<evidence type="ECO:0000259" key="4">
    <source>
        <dbReference type="Pfam" id="PF00205"/>
    </source>
</evidence>
<feature type="domain" description="Thiamine pyrophosphate enzyme central" evidence="4">
    <location>
        <begin position="197"/>
        <end position="331"/>
    </location>
</feature>
<evidence type="ECO:0000259" key="6">
    <source>
        <dbReference type="Pfam" id="PF02776"/>
    </source>
</evidence>
<keyword evidence="2 3" id="KW-0786">Thiamine pyrophosphate</keyword>
<dbReference type="InterPro" id="IPR029035">
    <property type="entry name" value="DHS-like_NAD/FAD-binding_dom"/>
</dbReference>
<reference evidence="7 8" key="1">
    <citation type="submission" date="2021-01" db="EMBL/GenBank/DDBJ databases">
        <title>Biogeographic distribution of Paracoccus.</title>
        <authorList>
            <person name="Hollensteiner J."/>
            <person name="Leineberger J."/>
            <person name="Brinkhoff T."/>
            <person name="Daniel R."/>
        </authorList>
    </citation>
    <scope>NUCLEOTIDE SEQUENCE [LARGE SCALE GENOMIC DNA]</scope>
    <source>
        <strain evidence="7 8">LMG25392</strain>
    </source>
</reference>
<dbReference type="EC" id="4.1.1.7" evidence="7"/>
<gene>
    <name evidence="7" type="ORF">JHW45_15605</name>
</gene>
<dbReference type="Pfam" id="PF00205">
    <property type="entry name" value="TPP_enzyme_M"/>
    <property type="match status" value="1"/>
</dbReference>
<dbReference type="InterPro" id="IPR012001">
    <property type="entry name" value="Thiamin_PyroP_enz_TPP-bd_dom"/>
</dbReference>
<dbReference type="EMBL" id="CP067134">
    <property type="protein sequence ID" value="WCR10461.1"/>
    <property type="molecule type" value="Genomic_DNA"/>
</dbReference>
<feature type="domain" description="Thiamine pyrophosphate enzyme N-terminal TPP-binding" evidence="6">
    <location>
        <begin position="14"/>
        <end position="112"/>
    </location>
</feature>
<dbReference type="CDD" id="cd07035">
    <property type="entry name" value="TPP_PYR_POX_like"/>
    <property type="match status" value="1"/>
</dbReference>
<dbReference type="InterPro" id="IPR029061">
    <property type="entry name" value="THDP-binding"/>
</dbReference>
<dbReference type="InterPro" id="IPR011766">
    <property type="entry name" value="TPP_enzyme_TPP-bd"/>
</dbReference>
<dbReference type="Proteomes" id="UP001218412">
    <property type="component" value="Chromosome"/>
</dbReference>
<dbReference type="InterPro" id="IPR012000">
    <property type="entry name" value="Thiamin_PyroP_enz_cen_dom"/>
</dbReference>
<proteinExistence type="inferred from homology"/>
<dbReference type="PANTHER" id="PTHR18968:SF133">
    <property type="entry name" value="BENZOYLFORMATE DECARBOXYLASE"/>
    <property type="match status" value="1"/>
</dbReference>
<evidence type="ECO:0000256" key="2">
    <source>
        <dbReference type="ARBA" id="ARBA00023052"/>
    </source>
</evidence>
<dbReference type="Gene3D" id="3.40.50.1220">
    <property type="entry name" value="TPP-binding domain"/>
    <property type="match status" value="1"/>
</dbReference>
<dbReference type="Gene3D" id="3.40.50.970">
    <property type="match status" value="2"/>
</dbReference>
<keyword evidence="8" id="KW-1185">Reference proteome</keyword>